<dbReference type="AlphaFoldDB" id="A0A8K0CKG8"/>
<dbReference type="InterPro" id="IPR038606">
    <property type="entry name" value="To_sf"/>
</dbReference>
<keyword evidence="1" id="KW-0732">Signal</keyword>
<comment type="caution">
    <text evidence="2">The sequence shown here is derived from an EMBL/GenBank/DDBJ whole genome shotgun (WGS) entry which is preliminary data.</text>
</comment>
<keyword evidence="3" id="KW-1185">Reference proteome</keyword>
<feature type="signal peptide" evidence="1">
    <location>
        <begin position="1"/>
        <end position="19"/>
    </location>
</feature>
<evidence type="ECO:0000313" key="3">
    <source>
        <dbReference type="Proteomes" id="UP000801492"/>
    </source>
</evidence>
<dbReference type="EMBL" id="VTPC01086736">
    <property type="protein sequence ID" value="KAF2886706.1"/>
    <property type="molecule type" value="Genomic_DNA"/>
</dbReference>
<name>A0A8K0CKG8_IGNLU</name>
<evidence type="ECO:0000256" key="1">
    <source>
        <dbReference type="SAM" id="SignalP"/>
    </source>
</evidence>
<dbReference type="PANTHER" id="PTHR11008">
    <property type="entry name" value="PROTEIN TAKEOUT-LIKE PROTEIN"/>
    <property type="match status" value="1"/>
</dbReference>
<dbReference type="Pfam" id="PF06585">
    <property type="entry name" value="JHBP"/>
    <property type="match status" value="1"/>
</dbReference>
<dbReference type="Proteomes" id="UP000801492">
    <property type="component" value="Unassembled WGS sequence"/>
</dbReference>
<feature type="chain" id="PRO_5035420994" evidence="1">
    <location>
        <begin position="20"/>
        <end position="149"/>
    </location>
</feature>
<dbReference type="Gene3D" id="3.15.10.30">
    <property type="entry name" value="Haemolymph juvenile hormone binding protein"/>
    <property type="match status" value="1"/>
</dbReference>
<dbReference type="OrthoDB" id="8185598at2759"/>
<accession>A0A8K0CKG8</accession>
<dbReference type="PANTHER" id="PTHR11008:SF41">
    <property type="entry name" value="RE70318P"/>
    <property type="match status" value="1"/>
</dbReference>
<reference evidence="2" key="1">
    <citation type="submission" date="2019-08" db="EMBL/GenBank/DDBJ databases">
        <title>The genome of the North American firefly Photinus pyralis.</title>
        <authorList>
            <consortium name="Photinus pyralis genome working group"/>
            <person name="Fallon T.R."/>
            <person name="Sander Lower S.E."/>
            <person name="Weng J.-K."/>
        </authorList>
    </citation>
    <scope>NUCLEOTIDE SEQUENCE</scope>
    <source>
        <strain evidence="2">TRF0915ILg1</strain>
        <tissue evidence="2">Whole body</tissue>
    </source>
</reference>
<evidence type="ECO:0000313" key="2">
    <source>
        <dbReference type="EMBL" id="KAF2886706.1"/>
    </source>
</evidence>
<protein>
    <submittedName>
        <fullName evidence="2">Uncharacterized protein</fullName>
    </submittedName>
</protein>
<gene>
    <name evidence="2" type="ORF">ILUMI_19466</name>
</gene>
<sequence length="149" mass="16950">MYKILIFIFIQVVVISVSSRQLPDFIHLCKRNDPNLNRCIINTFNEIRPYLKKGIPEIDIPPGEPLNFPNASANTGEGTSVTLQGTAWNFIANGILDVNVKELKMDFDQLRCSLVLEFPFVRLQGDYKFFGKVMLFEIDTTGKFDINSS</sequence>
<organism evidence="2 3">
    <name type="scientific">Ignelater luminosus</name>
    <name type="common">Cucubano</name>
    <name type="synonym">Pyrophorus luminosus</name>
    <dbReference type="NCBI Taxonomy" id="2038154"/>
    <lineage>
        <taxon>Eukaryota</taxon>
        <taxon>Metazoa</taxon>
        <taxon>Ecdysozoa</taxon>
        <taxon>Arthropoda</taxon>
        <taxon>Hexapoda</taxon>
        <taxon>Insecta</taxon>
        <taxon>Pterygota</taxon>
        <taxon>Neoptera</taxon>
        <taxon>Endopterygota</taxon>
        <taxon>Coleoptera</taxon>
        <taxon>Polyphaga</taxon>
        <taxon>Elateriformia</taxon>
        <taxon>Elateroidea</taxon>
        <taxon>Elateridae</taxon>
        <taxon>Agrypninae</taxon>
        <taxon>Pyrophorini</taxon>
        <taxon>Ignelater</taxon>
    </lineage>
</organism>
<proteinExistence type="predicted"/>
<dbReference type="InterPro" id="IPR010562">
    <property type="entry name" value="Haemolymph_juvenile_hormone-bd"/>
</dbReference>